<accession>A0ABD1WP06</accession>
<keyword evidence="3" id="KW-1185">Reference proteome</keyword>
<organism evidence="2 3">
    <name type="scientific">Forsythia ovata</name>
    <dbReference type="NCBI Taxonomy" id="205694"/>
    <lineage>
        <taxon>Eukaryota</taxon>
        <taxon>Viridiplantae</taxon>
        <taxon>Streptophyta</taxon>
        <taxon>Embryophyta</taxon>
        <taxon>Tracheophyta</taxon>
        <taxon>Spermatophyta</taxon>
        <taxon>Magnoliopsida</taxon>
        <taxon>eudicotyledons</taxon>
        <taxon>Gunneridae</taxon>
        <taxon>Pentapetalae</taxon>
        <taxon>asterids</taxon>
        <taxon>lamiids</taxon>
        <taxon>Lamiales</taxon>
        <taxon>Oleaceae</taxon>
        <taxon>Forsythieae</taxon>
        <taxon>Forsythia</taxon>
    </lineage>
</organism>
<protein>
    <submittedName>
        <fullName evidence="2">Uncharacterized protein</fullName>
    </submittedName>
</protein>
<gene>
    <name evidence="2" type="ORF">Fot_05028</name>
</gene>
<feature type="region of interest" description="Disordered" evidence="1">
    <location>
        <begin position="1"/>
        <end position="44"/>
    </location>
</feature>
<proteinExistence type="predicted"/>
<comment type="caution">
    <text evidence="2">The sequence shown here is derived from an EMBL/GenBank/DDBJ whole genome shotgun (WGS) entry which is preliminary data.</text>
</comment>
<evidence type="ECO:0000256" key="1">
    <source>
        <dbReference type="SAM" id="MobiDB-lite"/>
    </source>
</evidence>
<dbReference type="EMBL" id="JBFOLJ010000002">
    <property type="protein sequence ID" value="KAL2551409.1"/>
    <property type="molecule type" value="Genomic_DNA"/>
</dbReference>
<evidence type="ECO:0000313" key="2">
    <source>
        <dbReference type="EMBL" id="KAL2551409.1"/>
    </source>
</evidence>
<reference evidence="3" key="1">
    <citation type="submission" date="2024-07" db="EMBL/GenBank/DDBJ databases">
        <title>Two chromosome-level genome assemblies of Korean endemic species Abeliophyllum distichum and Forsythia ovata (Oleaceae).</title>
        <authorList>
            <person name="Jang H."/>
        </authorList>
    </citation>
    <scope>NUCLEOTIDE SEQUENCE [LARGE SCALE GENOMIC DNA]</scope>
</reference>
<name>A0ABD1WP06_9LAMI</name>
<dbReference type="Proteomes" id="UP001604277">
    <property type="component" value="Unassembled WGS sequence"/>
</dbReference>
<dbReference type="AlphaFoldDB" id="A0ABD1WP06"/>
<evidence type="ECO:0000313" key="3">
    <source>
        <dbReference type="Proteomes" id="UP001604277"/>
    </source>
</evidence>
<sequence>MAGLGEAAEEESRKENSSKGKCIPMKKFSSKKNPKGPVIESPRNWHESPMCISYTAYTAERAQKWSRHGFNDTAQKAKNDETEAHNSCDKYTVEIGNERGADKIKDQMQNMNLAEMIQLELIKMMKENGSNTGSMVNFSHLEDFAGFIQANIQKLGCLPYTEVGMPTHIINITPLGQTH</sequence>